<evidence type="ECO:0000313" key="14">
    <source>
        <dbReference type="EMBL" id="QKE88786.1"/>
    </source>
</evidence>
<gene>
    <name evidence="14" type="ORF">HN018_00820</name>
</gene>
<evidence type="ECO:0000256" key="3">
    <source>
        <dbReference type="ARBA" id="ARBA00012438"/>
    </source>
</evidence>
<dbReference type="InterPro" id="IPR003594">
    <property type="entry name" value="HATPase_dom"/>
</dbReference>
<dbReference type="PANTHER" id="PTHR45436:SF8">
    <property type="entry name" value="HISTIDINE KINASE"/>
    <property type="match status" value="1"/>
</dbReference>
<dbReference type="AlphaFoldDB" id="A0A6M8HJV6"/>
<feature type="domain" description="HAMP" evidence="13">
    <location>
        <begin position="153"/>
        <end position="206"/>
    </location>
</feature>
<dbReference type="GO" id="GO:0000155">
    <property type="term" value="F:phosphorelay sensor kinase activity"/>
    <property type="evidence" value="ECO:0007669"/>
    <property type="project" value="InterPro"/>
</dbReference>
<evidence type="ECO:0000256" key="1">
    <source>
        <dbReference type="ARBA" id="ARBA00000085"/>
    </source>
</evidence>
<keyword evidence="7 14" id="KW-0418">Kinase</keyword>
<evidence type="ECO:0000256" key="9">
    <source>
        <dbReference type="ARBA" id="ARBA00023012"/>
    </source>
</evidence>
<dbReference type="Pfam" id="PF00512">
    <property type="entry name" value="HisKA"/>
    <property type="match status" value="1"/>
</dbReference>
<dbReference type="SUPFAM" id="SSF55874">
    <property type="entry name" value="ATPase domain of HSP90 chaperone/DNA topoisomerase II/histidine kinase"/>
    <property type="match status" value="1"/>
</dbReference>
<evidence type="ECO:0000259" key="13">
    <source>
        <dbReference type="PROSITE" id="PS50885"/>
    </source>
</evidence>
<dbReference type="InterPro" id="IPR004358">
    <property type="entry name" value="Sig_transdc_His_kin-like_C"/>
</dbReference>
<evidence type="ECO:0000259" key="12">
    <source>
        <dbReference type="PROSITE" id="PS50109"/>
    </source>
</evidence>
<evidence type="ECO:0000256" key="10">
    <source>
        <dbReference type="ARBA" id="ARBA00023136"/>
    </source>
</evidence>
<dbReference type="EC" id="2.7.13.3" evidence="3"/>
<dbReference type="InterPro" id="IPR005467">
    <property type="entry name" value="His_kinase_dom"/>
</dbReference>
<proteinExistence type="predicted"/>
<dbReference type="SMART" id="SM00388">
    <property type="entry name" value="HisKA"/>
    <property type="match status" value="1"/>
</dbReference>
<keyword evidence="5" id="KW-0808">Transferase</keyword>
<evidence type="ECO:0000256" key="2">
    <source>
        <dbReference type="ARBA" id="ARBA00004370"/>
    </source>
</evidence>
<evidence type="ECO:0000256" key="4">
    <source>
        <dbReference type="ARBA" id="ARBA00022553"/>
    </source>
</evidence>
<dbReference type="PROSITE" id="PS50885">
    <property type="entry name" value="HAMP"/>
    <property type="match status" value="1"/>
</dbReference>
<dbReference type="PROSITE" id="PS50109">
    <property type="entry name" value="HIS_KIN"/>
    <property type="match status" value="1"/>
</dbReference>
<keyword evidence="10 11" id="KW-0472">Membrane</keyword>
<name>A0A6M8HJV6_9PROT</name>
<keyword evidence="15" id="KW-1185">Reference proteome</keyword>
<dbReference type="InterPro" id="IPR003660">
    <property type="entry name" value="HAMP_dom"/>
</dbReference>
<evidence type="ECO:0000313" key="15">
    <source>
        <dbReference type="Proteomes" id="UP000500767"/>
    </source>
</evidence>
<dbReference type="Pfam" id="PF02518">
    <property type="entry name" value="HATPase_c"/>
    <property type="match status" value="1"/>
</dbReference>
<organism evidence="14 15">
    <name type="scientific">Lichenicola cladoniae</name>
    <dbReference type="NCBI Taxonomy" id="1484109"/>
    <lineage>
        <taxon>Bacteria</taxon>
        <taxon>Pseudomonadati</taxon>
        <taxon>Pseudomonadota</taxon>
        <taxon>Alphaproteobacteria</taxon>
        <taxon>Acetobacterales</taxon>
        <taxon>Acetobacteraceae</taxon>
        <taxon>Lichenicola</taxon>
    </lineage>
</organism>
<dbReference type="SMART" id="SM00387">
    <property type="entry name" value="HATPase_c"/>
    <property type="match status" value="1"/>
</dbReference>
<dbReference type="SUPFAM" id="SSF47384">
    <property type="entry name" value="Homodimeric domain of signal transducing histidine kinase"/>
    <property type="match status" value="1"/>
</dbReference>
<keyword evidence="6 11" id="KW-0812">Transmembrane</keyword>
<evidence type="ECO:0000256" key="11">
    <source>
        <dbReference type="SAM" id="Phobius"/>
    </source>
</evidence>
<feature type="domain" description="Histidine kinase" evidence="12">
    <location>
        <begin position="214"/>
        <end position="427"/>
    </location>
</feature>
<evidence type="ECO:0000256" key="7">
    <source>
        <dbReference type="ARBA" id="ARBA00022777"/>
    </source>
</evidence>
<evidence type="ECO:0000256" key="5">
    <source>
        <dbReference type="ARBA" id="ARBA00022679"/>
    </source>
</evidence>
<accession>A0A6M8HJV6</accession>
<dbReference type="Gene3D" id="6.10.340.10">
    <property type="match status" value="1"/>
</dbReference>
<protein>
    <recommendedName>
        <fullName evidence="3">histidine kinase</fullName>
        <ecNumber evidence="3">2.7.13.3</ecNumber>
    </recommendedName>
</protein>
<dbReference type="InterPro" id="IPR003661">
    <property type="entry name" value="HisK_dim/P_dom"/>
</dbReference>
<dbReference type="PANTHER" id="PTHR45436">
    <property type="entry name" value="SENSOR HISTIDINE KINASE YKOH"/>
    <property type="match status" value="1"/>
</dbReference>
<dbReference type="InterPro" id="IPR036890">
    <property type="entry name" value="HATPase_C_sf"/>
</dbReference>
<dbReference type="SMART" id="SM00304">
    <property type="entry name" value="HAMP"/>
    <property type="match status" value="1"/>
</dbReference>
<feature type="transmembrane region" description="Helical" evidence="11">
    <location>
        <begin position="132"/>
        <end position="156"/>
    </location>
</feature>
<dbReference type="Proteomes" id="UP000500767">
    <property type="component" value="Chromosome"/>
</dbReference>
<dbReference type="InterPro" id="IPR036097">
    <property type="entry name" value="HisK_dim/P_sf"/>
</dbReference>
<dbReference type="Pfam" id="PF00672">
    <property type="entry name" value="HAMP"/>
    <property type="match status" value="1"/>
</dbReference>
<dbReference type="SUPFAM" id="SSF158472">
    <property type="entry name" value="HAMP domain-like"/>
    <property type="match status" value="1"/>
</dbReference>
<evidence type="ECO:0000256" key="6">
    <source>
        <dbReference type="ARBA" id="ARBA00022692"/>
    </source>
</evidence>
<reference evidence="14 15" key="1">
    <citation type="journal article" date="2014" name="World J. Microbiol. Biotechnol.">
        <title>Biodiversity and physiological characteristics of Antarctic and Arctic lichens-associated bacteria.</title>
        <authorList>
            <person name="Lee Y.M."/>
            <person name="Kim E.H."/>
            <person name="Lee H.K."/>
            <person name="Hong S.G."/>
        </authorList>
    </citation>
    <scope>NUCLEOTIDE SEQUENCE [LARGE SCALE GENOMIC DNA]</scope>
    <source>
        <strain evidence="14 15">PAMC 26569</strain>
    </source>
</reference>
<dbReference type="CDD" id="cd06225">
    <property type="entry name" value="HAMP"/>
    <property type="match status" value="1"/>
</dbReference>
<dbReference type="GO" id="GO:0005886">
    <property type="term" value="C:plasma membrane"/>
    <property type="evidence" value="ECO:0007669"/>
    <property type="project" value="TreeGrafter"/>
</dbReference>
<comment type="catalytic activity">
    <reaction evidence="1">
        <text>ATP + protein L-histidine = ADP + protein N-phospho-L-histidine.</text>
        <dbReference type="EC" id="2.7.13.3"/>
    </reaction>
</comment>
<sequence>MLVLFVIIGLTTDGFMTRELDAVAANELTEIQADAGGTRMELLQPVVDGLVRHAPGFFYLLQSASGHVLAGNMTPIDPVPGKRSVSSRHGIIHTTGDSEIRGRGLLLPDAGYLFVGSSARARDEMRHSLLEAFLWSIGAIVALGLGGGLFLSMLVLKRIEAISLATRAIMAGKLSQRIAITGSGDELDHLSGSLNAMLDRIETLVAGLEQISNDIAHDLRTPLTRLRHRLELAQGRASSPEEMQAQVRAATSDVDTILETFTSLLRIAQIEAHAGDAGFARIALQPLIEALLDAYTPVAEQKQQLISADIQSGITVYGDRTLLGQLLANLIENALRHTPAGSHIAITVASFTNGVQLAVSDDGPGIPCEQTAYVIRRFARLDASRNTPGTGLGLSLVKAIAGLHHATLQLVDNHPGLSCVLVFYPAR</sequence>
<keyword evidence="4" id="KW-0597">Phosphoprotein</keyword>
<dbReference type="CDD" id="cd00082">
    <property type="entry name" value="HisKA"/>
    <property type="match status" value="1"/>
</dbReference>
<dbReference type="RefSeq" id="WP_171832748.1">
    <property type="nucleotide sequence ID" value="NZ_CP053708.1"/>
</dbReference>
<comment type="subcellular location">
    <subcellularLocation>
        <location evidence="2">Membrane</location>
    </subcellularLocation>
</comment>
<evidence type="ECO:0000256" key="8">
    <source>
        <dbReference type="ARBA" id="ARBA00022989"/>
    </source>
</evidence>
<keyword evidence="8 11" id="KW-1133">Transmembrane helix</keyword>
<dbReference type="KEGG" id="lck:HN018_00820"/>
<dbReference type="Gene3D" id="1.10.287.130">
    <property type="match status" value="1"/>
</dbReference>
<dbReference type="InterPro" id="IPR050428">
    <property type="entry name" value="TCS_sensor_his_kinase"/>
</dbReference>
<keyword evidence="9" id="KW-0902">Two-component regulatory system</keyword>
<dbReference type="EMBL" id="CP053708">
    <property type="protein sequence ID" value="QKE88786.1"/>
    <property type="molecule type" value="Genomic_DNA"/>
</dbReference>
<dbReference type="Gene3D" id="3.30.565.10">
    <property type="entry name" value="Histidine kinase-like ATPase, C-terminal domain"/>
    <property type="match status" value="1"/>
</dbReference>
<dbReference type="PRINTS" id="PR00344">
    <property type="entry name" value="BCTRLSENSOR"/>
</dbReference>